<evidence type="ECO:0000313" key="7">
    <source>
        <dbReference type="Proteomes" id="UP001225316"/>
    </source>
</evidence>
<dbReference type="InterPro" id="IPR013424">
    <property type="entry name" value="Ice-binding_C"/>
</dbReference>
<reference evidence="6 7" key="1">
    <citation type="submission" date="2023-04" db="EMBL/GenBank/DDBJ databases">
        <title>A novel bacteria isolated from coastal sediment.</title>
        <authorList>
            <person name="Liu X.-J."/>
            <person name="Du Z.-J."/>
        </authorList>
    </citation>
    <scope>NUCLEOTIDE SEQUENCE [LARGE SCALE GENOMIC DNA]</scope>
    <source>
        <strain evidence="6 7">SDUM461003</strain>
    </source>
</reference>
<evidence type="ECO:0000313" key="6">
    <source>
        <dbReference type="EMBL" id="MDQ8207297.1"/>
    </source>
</evidence>
<sequence>MQTPSQIRTSLTVPALLLAASSISHGLTITTSDDGYIREGQSTTVQDGGISEDLYVRRDNAANNDHVRKAYFKFDLTGLNADLSAAATFTPTISYRSANQNGNRTFYFYGLNAGFTAPTGELGTDWDETALTWSNAPGNDRTTNIDTGFDATTTSLIYTAGNQYGSDVGKSYTITISELGDYVQADNTVTLMISWTDTTQYGFGSKENSTISYRPTLEFTQIPEPSAAALLMGLGASLLVTRRRQRV</sequence>
<keyword evidence="7" id="KW-1185">Reference proteome</keyword>
<organism evidence="6 7">
    <name type="scientific">Thalassobacterium maritimum</name>
    <dbReference type="NCBI Taxonomy" id="3041265"/>
    <lineage>
        <taxon>Bacteria</taxon>
        <taxon>Pseudomonadati</taxon>
        <taxon>Verrucomicrobiota</taxon>
        <taxon>Opitutia</taxon>
        <taxon>Puniceicoccales</taxon>
        <taxon>Coraliomargaritaceae</taxon>
        <taxon>Thalassobacterium</taxon>
    </lineage>
</organism>
<evidence type="ECO:0000256" key="2">
    <source>
        <dbReference type="ARBA" id="ARBA00022525"/>
    </source>
</evidence>
<comment type="subcellular location">
    <subcellularLocation>
        <location evidence="1">Secreted</location>
    </subcellularLocation>
</comment>
<comment type="caution">
    <text evidence="6">The sequence shown here is derived from an EMBL/GenBank/DDBJ whole genome shotgun (WGS) entry which is preliminary data.</text>
</comment>
<dbReference type="NCBIfam" id="TIGR02595">
    <property type="entry name" value="PEP_CTERM"/>
    <property type="match status" value="1"/>
</dbReference>
<dbReference type="EMBL" id="JARXHW010000012">
    <property type="protein sequence ID" value="MDQ8207297.1"/>
    <property type="molecule type" value="Genomic_DNA"/>
</dbReference>
<proteinExistence type="predicted"/>
<keyword evidence="2" id="KW-0964">Secreted</keyword>
<gene>
    <name evidence="6" type="ORF">QEH52_07245</name>
</gene>
<keyword evidence="3 4" id="KW-0732">Signal</keyword>
<evidence type="ECO:0000259" key="5">
    <source>
        <dbReference type="Pfam" id="PF24517"/>
    </source>
</evidence>
<evidence type="ECO:0000256" key="4">
    <source>
        <dbReference type="SAM" id="SignalP"/>
    </source>
</evidence>
<dbReference type="NCBIfam" id="NF033679">
    <property type="entry name" value="DNRLRE_dom"/>
    <property type="match status" value="1"/>
</dbReference>
<feature type="chain" id="PRO_5045687989" evidence="4">
    <location>
        <begin position="27"/>
        <end position="247"/>
    </location>
</feature>
<evidence type="ECO:0000256" key="1">
    <source>
        <dbReference type="ARBA" id="ARBA00004613"/>
    </source>
</evidence>
<dbReference type="Proteomes" id="UP001225316">
    <property type="component" value="Unassembled WGS sequence"/>
</dbReference>
<accession>A0ABU1AT00</accession>
<protein>
    <submittedName>
        <fullName evidence="6">DNRLRE domain-containing protein</fullName>
    </submittedName>
</protein>
<feature type="domain" description="Carbohydrate-binding module family 96" evidence="5">
    <location>
        <begin position="28"/>
        <end position="210"/>
    </location>
</feature>
<dbReference type="Pfam" id="PF24517">
    <property type="entry name" value="CBM96"/>
    <property type="match status" value="1"/>
</dbReference>
<feature type="signal peptide" evidence="4">
    <location>
        <begin position="1"/>
        <end position="26"/>
    </location>
</feature>
<evidence type="ECO:0000256" key="3">
    <source>
        <dbReference type="ARBA" id="ARBA00022729"/>
    </source>
</evidence>
<name>A0ABU1AT00_9BACT</name>
<dbReference type="RefSeq" id="WP_308949431.1">
    <property type="nucleotide sequence ID" value="NZ_JARXHW010000012.1"/>
</dbReference>
<dbReference type="InterPro" id="IPR055372">
    <property type="entry name" value="CBM96"/>
</dbReference>